<dbReference type="InterPro" id="IPR011302">
    <property type="entry name" value="IscA_proteobact"/>
</dbReference>
<organism evidence="8 9">
    <name type="scientific">Alitibacter langaaensis DSM 22999</name>
    <dbReference type="NCBI Taxonomy" id="1122935"/>
    <lineage>
        <taxon>Bacteria</taxon>
        <taxon>Pseudomonadati</taxon>
        <taxon>Pseudomonadota</taxon>
        <taxon>Gammaproteobacteria</taxon>
        <taxon>Pasteurellales</taxon>
        <taxon>Pasteurellaceae</taxon>
        <taxon>Alitibacter</taxon>
    </lineage>
</organism>
<comment type="similarity">
    <text evidence="2">Belongs to the HesB/IscA family.</text>
</comment>
<dbReference type="GO" id="GO:0005829">
    <property type="term" value="C:cytosol"/>
    <property type="evidence" value="ECO:0007669"/>
    <property type="project" value="TreeGrafter"/>
</dbReference>
<dbReference type="GO" id="GO:0016226">
    <property type="term" value="P:iron-sulfur cluster assembly"/>
    <property type="evidence" value="ECO:0007669"/>
    <property type="project" value="InterPro"/>
</dbReference>
<sequence length="125" mass="13691">MTDNTVEQFNVENTDTAQASISITERAAMHVKKCLDSRGKGLGLRLGIKTSGCSGLAYVLEFVDELNQDDHVFEQHGVNVIVDTKSLVYLNGIELDFVKEGLNEGFKFTNPNVKDQCGCGESFSV</sequence>
<dbReference type="GO" id="GO:0051537">
    <property type="term" value="F:2 iron, 2 sulfur cluster binding"/>
    <property type="evidence" value="ECO:0007669"/>
    <property type="project" value="TreeGrafter"/>
</dbReference>
<dbReference type="FunFam" id="2.60.300.12:FF:000001">
    <property type="entry name" value="Iron-binding protein IscA"/>
    <property type="match status" value="1"/>
</dbReference>
<evidence type="ECO:0000256" key="1">
    <source>
        <dbReference type="ARBA" id="ARBA00001962"/>
    </source>
</evidence>
<dbReference type="EMBL" id="QENU01000017">
    <property type="protein sequence ID" value="PVX31982.1"/>
    <property type="molecule type" value="Genomic_DNA"/>
</dbReference>
<dbReference type="PROSITE" id="PS01152">
    <property type="entry name" value="HESB"/>
    <property type="match status" value="1"/>
</dbReference>
<dbReference type="InterPro" id="IPR000361">
    <property type="entry name" value="ATAP_core_dom"/>
</dbReference>
<keyword evidence="5" id="KW-0408">Iron</keyword>
<dbReference type="InterPro" id="IPR016092">
    <property type="entry name" value="ATAP"/>
</dbReference>
<dbReference type="PANTHER" id="PTHR10072">
    <property type="entry name" value="IRON-SULFUR CLUSTER ASSEMBLY PROTEIN"/>
    <property type="match status" value="1"/>
</dbReference>
<keyword evidence="4" id="KW-0479">Metal-binding</keyword>
<gene>
    <name evidence="8" type="ORF">C8D76_11731</name>
</gene>
<dbReference type="InterPro" id="IPR050322">
    <property type="entry name" value="Fe-S_cluster_asmbl/transfer"/>
</dbReference>
<feature type="domain" description="Core" evidence="7">
    <location>
        <begin position="20"/>
        <end position="121"/>
    </location>
</feature>
<dbReference type="Pfam" id="PF01521">
    <property type="entry name" value="Fe-S_biosyn"/>
    <property type="match status" value="1"/>
</dbReference>
<reference evidence="8 9" key="1">
    <citation type="submission" date="2018-05" db="EMBL/GenBank/DDBJ databases">
        <title>Genomic Encyclopedia of Type Strains, Phase IV (KMG-IV): sequencing the most valuable type-strain genomes for metagenomic binning, comparative biology and taxonomic classification.</title>
        <authorList>
            <person name="Goeker M."/>
        </authorList>
    </citation>
    <scope>NUCLEOTIDE SEQUENCE [LARGE SCALE GENOMIC DNA]</scope>
    <source>
        <strain evidence="8 9">DSM 22999</strain>
    </source>
</reference>
<dbReference type="InterPro" id="IPR035903">
    <property type="entry name" value="HesB-like_dom_sf"/>
</dbReference>
<evidence type="ECO:0000313" key="9">
    <source>
        <dbReference type="Proteomes" id="UP000245909"/>
    </source>
</evidence>
<evidence type="ECO:0000256" key="3">
    <source>
        <dbReference type="ARBA" id="ARBA00014591"/>
    </source>
</evidence>
<dbReference type="Gene3D" id="2.60.300.12">
    <property type="entry name" value="HesB-like domain"/>
    <property type="match status" value="1"/>
</dbReference>
<comment type="caution">
    <text evidence="8">The sequence shown here is derived from an EMBL/GenBank/DDBJ whole genome shotgun (WGS) entry which is preliminary data.</text>
</comment>
<accession>A0A2U0SKX4</accession>
<dbReference type="InterPro" id="IPR017870">
    <property type="entry name" value="FeS_cluster_insertion_CS"/>
</dbReference>
<dbReference type="Proteomes" id="UP000245909">
    <property type="component" value="Unassembled WGS sequence"/>
</dbReference>
<keyword evidence="9" id="KW-1185">Reference proteome</keyword>
<dbReference type="AlphaFoldDB" id="A0A2U0SKX4"/>
<evidence type="ECO:0000313" key="8">
    <source>
        <dbReference type="EMBL" id="PVX31982.1"/>
    </source>
</evidence>
<proteinExistence type="inferred from homology"/>
<evidence type="ECO:0000259" key="7">
    <source>
        <dbReference type="Pfam" id="PF01521"/>
    </source>
</evidence>
<name>A0A2U0SKX4_9PAST</name>
<comment type="cofactor">
    <cofactor evidence="1">
        <name>Fe cation</name>
        <dbReference type="ChEBI" id="CHEBI:24875"/>
    </cofactor>
</comment>
<evidence type="ECO:0000256" key="2">
    <source>
        <dbReference type="ARBA" id="ARBA00006718"/>
    </source>
</evidence>
<evidence type="ECO:0000256" key="4">
    <source>
        <dbReference type="ARBA" id="ARBA00022723"/>
    </source>
</evidence>
<dbReference type="GO" id="GO:0046872">
    <property type="term" value="F:metal ion binding"/>
    <property type="evidence" value="ECO:0007669"/>
    <property type="project" value="UniProtKB-KW"/>
</dbReference>
<evidence type="ECO:0000256" key="6">
    <source>
        <dbReference type="ARBA" id="ARBA00032050"/>
    </source>
</evidence>
<dbReference type="NCBIfam" id="TIGR00049">
    <property type="entry name" value="iron-sulfur cluster assembly accessory protein"/>
    <property type="match status" value="1"/>
</dbReference>
<dbReference type="RefSeq" id="WP_116632427.1">
    <property type="nucleotide sequence ID" value="NZ_QENU01000017.1"/>
</dbReference>
<protein>
    <recommendedName>
        <fullName evidence="3">Iron-binding protein IscA</fullName>
    </recommendedName>
    <alternativeName>
        <fullName evidence="6">Iron-sulfur cluster assembly protein</fullName>
    </alternativeName>
</protein>
<evidence type="ECO:0000256" key="5">
    <source>
        <dbReference type="ARBA" id="ARBA00023004"/>
    </source>
</evidence>
<dbReference type="NCBIfam" id="TIGR02011">
    <property type="entry name" value="IscA"/>
    <property type="match status" value="1"/>
</dbReference>
<dbReference type="OrthoDB" id="9801228at2"/>
<dbReference type="SUPFAM" id="SSF89360">
    <property type="entry name" value="HesB-like domain"/>
    <property type="match status" value="1"/>
</dbReference>
<dbReference type="PANTHER" id="PTHR10072:SF41">
    <property type="entry name" value="IRON-SULFUR CLUSTER ASSEMBLY 1 HOMOLOG, MITOCHONDRIAL"/>
    <property type="match status" value="1"/>
</dbReference>